<evidence type="ECO:0000313" key="4">
    <source>
        <dbReference type="Proteomes" id="UP001154282"/>
    </source>
</evidence>
<organism evidence="3 4">
    <name type="scientific">Linum tenue</name>
    <dbReference type="NCBI Taxonomy" id="586396"/>
    <lineage>
        <taxon>Eukaryota</taxon>
        <taxon>Viridiplantae</taxon>
        <taxon>Streptophyta</taxon>
        <taxon>Embryophyta</taxon>
        <taxon>Tracheophyta</taxon>
        <taxon>Spermatophyta</taxon>
        <taxon>Magnoliopsida</taxon>
        <taxon>eudicotyledons</taxon>
        <taxon>Gunneridae</taxon>
        <taxon>Pentapetalae</taxon>
        <taxon>rosids</taxon>
        <taxon>fabids</taxon>
        <taxon>Malpighiales</taxon>
        <taxon>Linaceae</taxon>
        <taxon>Linum</taxon>
    </lineage>
</organism>
<keyword evidence="4" id="KW-1185">Reference proteome</keyword>
<keyword evidence="1" id="KW-0175">Coiled coil</keyword>
<gene>
    <name evidence="3" type="ORF">LITE_LOCUS49200</name>
</gene>
<feature type="coiled-coil region" evidence="1">
    <location>
        <begin position="209"/>
        <end position="271"/>
    </location>
</feature>
<feature type="coiled-coil region" evidence="1">
    <location>
        <begin position="33"/>
        <end position="60"/>
    </location>
</feature>
<comment type="caution">
    <text evidence="3">The sequence shown here is derived from an EMBL/GenBank/DDBJ whole genome shotgun (WGS) entry which is preliminary data.</text>
</comment>
<feature type="coiled-coil region" evidence="1">
    <location>
        <begin position="103"/>
        <end position="159"/>
    </location>
</feature>
<protein>
    <submittedName>
        <fullName evidence="3">Uncharacterized protein</fullName>
    </submittedName>
</protein>
<evidence type="ECO:0000256" key="1">
    <source>
        <dbReference type="SAM" id="Coils"/>
    </source>
</evidence>
<dbReference type="EMBL" id="CAMGYJ010000011">
    <property type="protein sequence ID" value="CAI0559413.1"/>
    <property type="molecule type" value="Genomic_DNA"/>
</dbReference>
<reference evidence="3" key="1">
    <citation type="submission" date="2022-08" db="EMBL/GenBank/DDBJ databases">
        <authorList>
            <person name="Gutierrez-Valencia J."/>
        </authorList>
    </citation>
    <scope>NUCLEOTIDE SEQUENCE</scope>
</reference>
<proteinExistence type="predicted"/>
<accession>A0AAV0RT66</accession>
<evidence type="ECO:0000256" key="2">
    <source>
        <dbReference type="SAM" id="MobiDB-lite"/>
    </source>
</evidence>
<feature type="region of interest" description="Disordered" evidence="2">
    <location>
        <begin position="370"/>
        <end position="443"/>
    </location>
</feature>
<feature type="region of interest" description="Disordered" evidence="2">
    <location>
        <begin position="300"/>
        <end position="330"/>
    </location>
</feature>
<evidence type="ECO:0000313" key="3">
    <source>
        <dbReference type="EMBL" id="CAI0559413.1"/>
    </source>
</evidence>
<name>A0AAV0RT66_9ROSI</name>
<feature type="compositionally biased region" description="Basic and acidic residues" evidence="2">
    <location>
        <begin position="411"/>
        <end position="421"/>
    </location>
</feature>
<sequence length="443" mass="50376">MLDNIKDMKNLLQREDDKKQLMVVENLVLSTLFEQLRSESAELESEKEVIETEYKAMKEKFTVVEMESHELQAMSKQMEMEVRKGESFGLQKAEEVEAVFGELSHLSSVNTGLNKKIEELENMLGAKEFECLYLTKTIKKNLESEASTSQKEIEEHRVREETLSLDLQERSNESEIWEAEASSFFFDLQVFSIHEVLLEKKVNELFVFCSTLEDDNATKDAKIRQMKEKFVSLETEVVELKSQISAYAPAIASLKDNIESLEKNALLLTKLPSSTACDQTQKNLDIVSFFCDQDIDIASEDHPNNKHHLDQQPEIAPSPPEVKSNPSSSNVEVLMKDIQLDSSSSSRRKIMKVSRADDQMLELWEFAEKDNAGNNNGGGPSTPTPPLWSLSRNPSSRRSKQHKTPPSIPSSEKELGIDDVKQVVVPIKDKKRSPPWRQDYGET</sequence>
<dbReference type="AlphaFoldDB" id="A0AAV0RT66"/>
<feature type="compositionally biased region" description="Basic and acidic residues" evidence="2">
    <location>
        <begin position="300"/>
        <end position="311"/>
    </location>
</feature>
<dbReference type="Proteomes" id="UP001154282">
    <property type="component" value="Unassembled WGS sequence"/>
</dbReference>